<keyword evidence="2" id="KW-1185">Reference proteome</keyword>
<accession>A0ABT9U392</accession>
<comment type="caution">
    <text evidence="1">The sequence shown here is derived from an EMBL/GenBank/DDBJ whole genome shotgun (WGS) entry which is preliminary data.</text>
</comment>
<dbReference type="EMBL" id="JAUSSU010000006">
    <property type="protein sequence ID" value="MDQ0114018.1"/>
    <property type="molecule type" value="Genomic_DNA"/>
</dbReference>
<reference evidence="1 2" key="1">
    <citation type="submission" date="2023-07" db="EMBL/GenBank/DDBJ databases">
        <title>Sorghum-associated microbial communities from plants grown in Nebraska, USA.</title>
        <authorList>
            <person name="Schachtman D."/>
        </authorList>
    </citation>
    <scope>NUCLEOTIDE SEQUENCE [LARGE SCALE GENOMIC DNA]</scope>
    <source>
        <strain evidence="1 2">CC482</strain>
    </source>
</reference>
<sequence length="169" mass="19334">MKMTIISFIFILAITGCSSGAKHITNTDSVAEMAVASVASDDSELRADEKQKYSLISNVTFHVLKQEYLKNEDKTNSNVSVLYRVYQKFNGSNDNISDQFESVTIPHIVKSTLEAKLHLKENDSKWLRLKASTIVSQQVLDQWTQENYKAEMEYWEQSKQGLTFEQLIK</sequence>
<evidence type="ECO:0000313" key="1">
    <source>
        <dbReference type="EMBL" id="MDQ0114018.1"/>
    </source>
</evidence>
<dbReference type="RefSeq" id="WP_307205319.1">
    <property type="nucleotide sequence ID" value="NZ_JAUSST010000007.1"/>
</dbReference>
<organism evidence="1 2">
    <name type="scientific">Paenibacillus harenae</name>
    <dbReference type="NCBI Taxonomy" id="306543"/>
    <lineage>
        <taxon>Bacteria</taxon>
        <taxon>Bacillati</taxon>
        <taxon>Bacillota</taxon>
        <taxon>Bacilli</taxon>
        <taxon>Bacillales</taxon>
        <taxon>Paenibacillaceae</taxon>
        <taxon>Paenibacillus</taxon>
    </lineage>
</organism>
<dbReference type="PROSITE" id="PS51257">
    <property type="entry name" value="PROKAR_LIPOPROTEIN"/>
    <property type="match status" value="1"/>
</dbReference>
<dbReference type="Proteomes" id="UP001229346">
    <property type="component" value="Unassembled WGS sequence"/>
</dbReference>
<protein>
    <submittedName>
        <fullName evidence="1">Uncharacterized protein YcfL</fullName>
    </submittedName>
</protein>
<proteinExistence type="predicted"/>
<evidence type="ECO:0000313" key="2">
    <source>
        <dbReference type="Proteomes" id="UP001229346"/>
    </source>
</evidence>
<name>A0ABT9U392_PAEHA</name>
<gene>
    <name evidence="1" type="ORF">J2T15_003461</name>
</gene>